<evidence type="ECO:0000256" key="4">
    <source>
        <dbReference type="ARBA" id="ARBA00022989"/>
    </source>
</evidence>
<dbReference type="EMBL" id="CP022315">
    <property type="protein sequence ID" value="ASK63741.1"/>
    <property type="molecule type" value="Genomic_DNA"/>
</dbReference>
<feature type="transmembrane region" description="Helical" evidence="6">
    <location>
        <begin position="74"/>
        <end position="91"/>
    </location>
</feature>
<evidence type="ECO:0000256" key="6">
    <source>
        <dbReference type="SAM" id="Phobius"/>
    </source>
</evidence>
<comment type="subcellular location">
    <subcellularLocation>
        <location evidence="1">Cell membrane</location>
        <topology evidence="1">Multi-pass membrane protein</topology>
    </subcellularLocation>
</comment>
<evidence type="ECO:0000256" key="2">
    <source>
        <dbReference type="ARBA" id="ARBA00022448"/>
    </source>
</evidence>
<feature type="transmembrane region" description="Helical" evidence="6">
    <location>
        <begin position="220"/>
        <end position="238"/>
    </location>
</feature>
<feature type="transmembrane region" description="Helical" evidence="6">
    <location>
        <begin position="348"/>
        <end position="364"/>
    </location>
</feature>
<dbReference type="GO" id="GO:0005886">
    <property type="term" value="C:plasma membrane"/>
    <property type="evidence" value="ECO:0007669"/>
    <property type="project" value="UniProtKB-SubCell"/>
</dbReference>
<dbReference type="InterPro" id="IPR036259">
    <property type="entry name" value="MFS_trans_sf"/>
</dbReference>
<dbReference type="InterPro" id="IPR011701">
    <property type="entry name" value="MFS"/>
</dbReference>
<evidence type="ECO:0000259" key="7">
    <source>
        <dbReference type="PROSITE" id="PS50850"/>
    </source>
</evidence>
<keyword evidence="2" id="KW-0813">Transport</keyword>
<keyword evidence="9" id="KW-1185">Reference proteome</keyword>
<evidence type="ECO:0000313" key="8">
    <source>
        <dbReference type="EMBL" id="ASK63741.1"/>
    </source>
</evidence>
<evidence type="ECO:0000256" key="3">
    <source>
        <dbReference type="ARBA" id="ARBA00022692"/>
    </source>
</evidence>
<feature type="transmembrane region" description="Helical" evidence="6">
    <location>
        <begin position="97"/>
        <end position="120"/>
    </location>
</feature>
<dbReference type="Pfam" id="PF07690">
    <property type="entry name" value="MFS_1"/>
    <property type="match status" value="1"/>
</dbReference>
<name>A0A220U7B5_9BACI</name>
<evidence type="ECO:0000256" key="5">
    <source>
        <dbReference type="ARBA" id="ARBA00023136"/>
    </source>
</evidence>
<feature type="transmembrane region" description="Helical" evidence="6">
    <location>
        <begin position="418"/>
        <end position="436"/>
    </location>
</feature>
<dbReference type="PROSITE" id="PS50850">
    <property type="entry name" value="MFS"/>
    <property type="match status" value="1"/>
</dbReference>
<dbReference type="Gene3D" id="1.20.1720.10">
    <property type="entry name" value="Multidrug resistance protein D"/>
    <property type="match status" value="1"/>
</dbReference>
<evidence type="ECO:0000313" key="9">
    <source>
        <dbReference type="Proteomes" id="UP000198312"/>
    </source>
</evidence>
<accession>A0A220U7B5</accession>
<proteinExistence type="predicted"/>
<dbReference type="PANTHER" id="PTHR42718">
    <property type="entry name" value="MAJOR FACILITATOR SUPERFAMILY MULTIDRUG TRANSPORTER MFSC"/>
    <property type="match status" value="1"/>
</dbReference>
<dbReference type="AlphaFoldDB" id="A0A220U7B5"/>
<dbReference type="OrthoDB" id="102502at2"/>
<feature type="transmembrane region" description="Helical" evidence="6">
    <location>
        <begin position="394"/>
        <end position="412"/>
    </location>
</feature>
<dbReference type="PANTHER" id="PTHR42718:SF9">
    <property type="entry name" value="MAJOR FACILITATOR SUPERFAMILY MULTIDRUG TRANSPORTER MFSC"/>
    <property type="match status" value="1"/>
</dbReference>
<feature type="transmembrane region" description="Helical" evidence="6">
    <location>
        <begin position="161"/>
        <end position="182"/>
    </location>
</feature>
<dbReference type="GO" id="GO:0022857">
    <property type="term" value="F:transmembrane transporter activity"/>
    <property type="evidence" value="ECO:0007669"/>
    <property type="project" value="InterPro"/>
</dbReference>
<organism evidence="8 9">
    <name type="scientific">Virgibacillus phasianinus</name>
    <dbReference type="NCBI Taxonomy" id="2017483"/>
    <lineage>
        <taxon>Bacteria</taxon>
        <taxon>Bacillati</taxon>
        <taxon>Bacillota</taxon>
        <taxon>Bacilli</taxon>
        <taxon>Bacillales</taxon>
        <taxon>Bacillaceae</taxon>
        <taxon>Virgibacillus</taxon>
    </lineage>
</organism>
<feature type="transmembrane region" description="Helical" evidence="6">
    <location>
        <begin position="132"/>
        <end position="155"/>
    </location>
</feature>
<feature type="transmembrane region" description="Helical" evidence="6">
    <location>
        <begin position="259"/>
        <end position="283"/>
    </location>
</feature>
<dbReference type="InterPro" id="IPR020846">
    <property type="entry name" value="MFS_dom"/>
</dbReference>
<dbReference type="Proteomes" id="UP000198312">
    <property type="component" value="Chromosome"/>
</dbReference>
<keyword evidence="5 6" id="KW-0472">Membrane</keyword>
<feature type="transmembrane region" description="Helical" evidence="6">
    <location>
        <begin position="39"/>
        <end position="62"/>
    </location>
</feature>
<keyword evidence="4 6" id="KW-1133">Transmembrane helix</keyword>
<dbReference type="Gene3D" id="1.20.1250.20">
    <property type="entry name" value="MFS general substrate transporter like domains"/>
    <property type="match status" value="1"/>
</dbReference>
<feature type="transmembrane region" description="Helical" evidence="6">
    <location>
        <begin position="325"/>
        <end position="342"/>
    </location>
</feature>
<gene>
    <name evidence="8" type="ORF">CFK37_17045</name>
</gene>
<dbReference type="RefSeq" id="WP_089063000.1">
    <property type="nucleotide sequence ID" value="NZ_CP022315.1"/>
</dbReference>
<feature type="domain" description="Major facilitator superfamily (MFS) profile" evidence="7">
    <location>
        <begin position="8"/>
        <end position="443"/>
    </location>
</feature>
<keyword evidence="3 6" id="KW-0812">Transmembrane</keyword>
<dbReference type="SUPFAM" id="SSF103473">
    <property type="entry name" value="MFS general substrate transporter"/>
    <property type="match status" value="1"/>
</dbReference>
<feature type="transmembrane region" description="Helical" evidence="6">
    <location>
        <begin position="194"/>
        <end position="214"/>
    </location>
</feature>
<protein>
    <submittedName>
        <fullName evidence="8">MFS transporter</fullName>
    </submittedName>
</protein>
<evidence type="ECO:0000256" key="1">
    <source>
        <dbReference type="ARBA" id="ARBA00004651"/>
    </source>
</evidence>
<dbReference type="CDD" id="cd17321">
    <property type="entry name" value="MFS_MMR_MDR_like"/>
    <property type="match status" value="1"/>
</dbReference>
<dbReference type="KEGG" id="vil:CFK37_17045"/>
<sequence>MRKKPWILILTIGLGTLLNPLNSSMISVALTRLQHEFTLTFADASWLISIFYIFSAAAQPVMGKLSDMFGPKKLFMIGLILVAAASLLAPFSPNYFFLLGCRALQAIGSSALFPSGMSMVRKSITKGQAKALATLSIFATTSAAFGPSIGGFLIASWDWQAIFIANIPFIILSFVLAIFILPNAGQGKVELRRIDFGGIALFIISMVGLILFLLSLGDNVRWLSLGIFITATIIFYFYETKRKEPFIDLASLKENHHVSFIYLQFMSINLIYYCYFYGFPILLLQILHYNERETGLIMLSLAGFGVIVAPLAGRLIDRYGSKPPLVIGASFLTVGTALLLTYDEGSPLLWLLIIMGVLGMSNGFNNISMQTALYDHVKPEETGSASGLFQTSRYLGSILSSSLLGIVFTGQLDFEHLHLVSMVCLLICVIVFGLALRLPGRTKVSKISNKKMKD</sequence>
<reference evidence="8 9" key="1">
    <citation type="submission" date="2017-07" db="EMBL/GenBank/DDBJ databases">
        <title>Virgibacillus sp. LM2416.</title>
        <authorList>
            <person name="Tak E.J."/>
            <person name="Bae J.-W."/>
        </authorList>
    </citation>
    <scope>NUCLEOTIDE SEQUENCE [LARGE SCALE GENOMIC DNA]</scope>
    <source>
        <strain evidence="8 9">LM2416</strain>
    </source>
</reference>
<feature type="transmembrane region" description="Helical" evidence="6">
    <location>
        <begin position="295"/>
        <end position="313"/>
    </location>
</feature>